<evidence type="ECO:0000313" key="3">
    <source>
        <dbReference type="Proteomes" id="UP000054166"/>
    </source>
</evidence>
<dbReference type="Proteomes" id="UP000054166">
    <property type="component" value="Unassembled WGS sequence"/>
</dbReference>
<proteinExistence type="predicted"/>
<reference evidence="2 3" key="1">
    <citation type="submission" date="2014-04" db="EMBL/GenBank/DDBJ databases">
        <authorList>
            <consortium name="DOE Joint Genome Institute"/>
            <person name="Kuo A."/>
            <person name="Tarkka M."/>
            <person name="Buscot F."/>
            <person name="Kohler A."/>
            <person name="Nagy L.G."/>
            <person name="Floudas D."/>
            <person name="Copeland A."/>
            <person name="Barry K.W."/>
            <person name="Cichocki N."/>
            <person name="Veneault-Fourrey C."/>
            <person name="LaButti K."/>
            <person name="Lindquist E.A."/>
            <person name="Lipzen A."/>
            <person name="Lundell T."/>
            <person name="Morin E."/>
            <person name="Murat C."/>
            <person name="Sun H."/>
            <person name="Tunlid A."/>
            <person name="Henrissat B."/>
            <person name="Grigoriev I.V."/>
            <person name="Hibbett D.S."/>
            <person name="Martin F."/>
            <person name="Nordberg H.P."/>
            <person name="Cantor M.N."/>
            <person name="Hua S.X."/>
        </authorList>
    </citation>
    <scope>NUCLEOTIDE SEQUENCE [LARGE SCALE GENOMIC DNA]</scope>
    <source>
        <strain evidence="2 3">F 1598</strain>
    </source>
</reference>
<evidence type="ECO:0000313" key="2">
    <source>
        <dbReference type="EMBL" id="KIM74951.1"/>
    </source>
</evidence>
<feature type="region of interest" description="Disordered" evidence="1">
    <location>
        <begin position="122"/>
        <end position="150"/>
    </location>
</feature>
<evidence type="ECO:0000256" key="1">
    <source>
        <dbReference type="SAM" id="MobiDB-lite"/>
    </source>
</evidence>
<keyword evidence="3" id="KW-1185">Reference proteome</keyword>
<protein>
    <submittedName>
        <fullName evidence="2">Uncharacterized protein</fullName>
    </submittedName>
</protein>
<accession>A0A0C3F4X1</accession>
<name>A0A0C3F4X1_PILCF</name>
<dbReference type="HOGENOM" id="CLU_1897000_0_0_1"/>
<organism evidence="2 3">
    <name type="scientific">Piloderma croceum (strain F 1598)</name>
    <dbReference type="NCBI Taxonomy" id="765440"/>
    <lineage>
        <taxon>Eukaryota</taxon>
        <taxon>Fungi</taxon>
        <taxon>Dikarya</taxon>
        <taxon>Basidiomycota</taxon>
        <taxon>Agaricomycotina</taxon>
        <taxon>Agaricomycetes</taxon>
        <taxon>Agaricomycetidae</taxon>
        <taxon>Atheliales</taxon>
        <taxon>Atheliaceae</taxon>
        <taxon>Piloderma</taxon>
    </lineage>
</organism>
<feature type="compositionally biased region" description="Acidic residues" evidence="1">
    <location>
        <begin position="130"/>
        <end position="141"/>
    </location>
</feature>
<dbReference type="AlphaFoldDB" id="A0A0C3F4X1"/>
<gene>
    <name evidence="2" type="ORF">PILCRDRAFT_14014</name>
</gene>
<sequence length="150" mass="15992">MGIIAQMRRYNELIAQGGLTVLPTPSWDAIEFSPAVDEMKCTRHLASQGVTTIKVCDASHFTRWMLVLPAVEMTCSVVSKPSASTINGGTTTLSLTRTGTPGLQPHNMAVPPASTIAGNAPTGDIPNENVDIEEPHDEEDPSCVMEVDTT</sequence>
<dbReference type="EMBL" id="KN833053">
    <property type="protein sequence ID" value="KIM74951.1"/>
    <property type="molecule type" value="Genomic_DNA"/>
</dbReference>
<reference evidence="3" key="2">
    <citation type="submission" date="2015-01" db="EMBL/GenBank/DDBJ databases">
        <title>Evolutionary Origins and Diversification of the Mycorrhizal Mutualists.</title>
        <authorList>
            <consortium name="DOE Joint Genome Institute"/>
            <consortium name="Mycorrhizal Genomics Consortium"/>
            <person name="Kohler A."/>
            <person name="Kuo A."/>
            <person name="Nagy L.G."/>
            <person name="Floudas D."/>
            <person name="Copeland A."/>
            <person name="Barry K.W."/>
            <person name="Cichocki N."/>
            <person name="Veneault-Fourrey C."/>
            <person name="LaButti K."/>
            <person name="Lindquist E.A."/>
            <person name="Lipzen A."/>
            <person name="Lundell T."/>
            <person name="Morin E."/>
            <person name="Murat C."/>
            <person name="Riley R."/>
            <person name="Ohm R."/>
            <person name="Sun H."/>
            <person name="Tunlid A."/>
            <person name="Henrissat B."/>
            <person name="Grigoriev I.V."/>
            <person name="Hibbett D.S."/>
            <person name="Martin F."/>
        </authorList>
    </citation>
    <scope>NUCLEOTIDE SEQUENCE [LARGE SCALE GENOMIC DNA]</scope>
    <source>
        <strain evidence="3">F 1598</strain>
    </source>
</reference>
<dbReference type="InParanoid" id="A0A0C3F4X1"/>